<dbReference type="Proteomes" id="UP000590964">
    <property type="component" value="Unassembled WGS sequence"/>
</dbReference>
<reference evidence="4" key="2">
    <citation type="submission" date="2021-03" db="EMBL/GenBank/DDBJ databases">
        <authorList>
            <person name="Jaffe A."/>
        </authorList>
    </citation>
    <scope>NUCLEOTIDE SEQUENCE</scope>
    <source>
        <strain evidence="4">RIFCSPLOWO2_01_FULL_43_13</strain>
    </source>
</reference>
<sequence>MNKKIAIIGLILVLGMIAISGCLEAGDQNGTKGNGTTGQDETAGIPTPTSPEGTGSDADIPNLPI</sequence>
<dbReference type="Proteomes" id="UP000527315">
    <property type="component" value="Unassembled WGS sequence"/>
</dbReference>
<evidence type="ECO:0000313" key="5">
    <source>
        <dbReference type="Proteomes" id="UP000527315"/>
    </source>
</evidence>
<comment type="caution">
    <text evidence="2">The sequence shown here is derived from an EMBL/GenBank/DDBJ whole genome shotgun (WGS) entry which is preliminary data.</text>
</comment>
<evidence type="ECO:0000313" key="4">
    <source>
        <dbReference type="EMBL" id="MBS3058336.1"/>
    </source>
</evidence>
<evidence type="ECO:0000256" key="1">
    <source>
        <dbReference type="SAM" id="MobiDB-lite"/>
    </source>
</evidence>
<dbReference type="AlphaFoldDB" id="A0A7J4JWB9"/>
<dbReference type="EMBL" id="JAGVWB010000019">
    <property type="protein sequence ID" value="MBS3058336.1"/>
    <property type="molecule type" value="Genomic_DNA"/>
</dbReference>
<evidence type="ECO:0000313" key="2">
    <source>
        <dbReference type="EMBL" id="HIH22073.1"/>
    </source>
</evidence>
<name>A0A7J4JWB9_9ARCH</name>
<reference evidence="4" key="3">
    <citation type="submission" date="2021-05" db="EMBL/GenBank/DDBJ databases">
        <title>Protein family content uncovers lineage relationships and bacterial pathway maintenance mechanisms in DPANN archaea.</title>
        <authorList>
            <person name="Castelle C.J."/>
            <person name="Meheust R."/>
            <person name="Jaffe A.L."/>
            <person name="Seitz K."/>
            <person name="Gong X."/>
            <person name="Baker B.J."/>
            <person name="Banfield J.F."/>
        </authorList>
    </citation>
    <scope>NUCLEOTIDE SEQUENCE</scope>
    <source>
        <strain evidence="4">RIFCSPLOWO2_01_FULL_43_13</strain>
    </source>
</reference>
<dbReference type="EMBL" id="DUFW01000099">
    <property type="protein sequence ID" value="HIH22073.1"/>
    <property type="molecule type" value="Genomic_DNA"/>
</dbReference>
<evidence type="ECO:0000313" key="6">
    <source>
        <dbReference type="Proteomes" id="UP000590964"/>
    </source>
</evidence>
<accession>A0A7J4JWB9</accession>
<evidence type="ECO:0000313" key="3">
    <source>
        <dbReference type="EMBL" id="HIH32984.1"/>
    </source>
</evidence>
<feature type="region of interest" description="Disordered" evidence="1">
    <location>
        <begin position="26"/>
        <end position="65"/>
    </location>
</feature>
<protein>
    <submittedName>
        <fullName evidence="2">Uncharacterized protein</fullName>
    </submittedName>
</protein>
<dbReference type="Proteomes" id="UP000680185">
    <property type="component" value="Unassembled WGS sequence"/>
</dbReference>
<reference evidence="2 5" key="1">
    <citation type="journal article" date="2020" name="bioRxiv">
        <title>A rank-normalized archaeal taxonomy based on genome phylogeny resolves widespread incomplete and uneven classifications.</title>
        <authorList>
            <person name="Rinke C."/>
            <person name="Chuvochina M."/>
            <person name="Mussig A.J."/>
            <person name="Chaumeil P.-A."/>
            <person name="Waite D.W."/>
            <person name="Whitman W.B."/>
            <person name="Parks D.H."/>
            <person name="Hugenholtz P."/>
        </authorList>
    </citation>
    <scope>NUCLEOTIDE SEQUENCE</scope>
    <source>
        <strain evidence="2">UBA10191</strain>
    </source>
</reference>
<gene>
    <name evidence="2" type="ORF">HA222_05460</name>
    <name evidence="3" type="ORF">HA227_01900</name>
    <name evidence="4" type="ORF">J4478_02955</name>
</gene>
<dbReference type="PROSITE" id="PS51257">
    <property type="entry name" value="PROKAR_LIPOPROTEIN"/>
    <property type="match status" value="1"/>
</dbReference>
<proteinExistence type="predicted"/>
<organism evidence="2 6">
    <name type="scientific">Candidatus Iainarchaeum sp</name>
    <dbReference type="NCBI Taxonomy" id="3101447"/>
    <lineage>
        <taxon>Archaea</taxon>
        <taxon>Candidatus Iainarchaeota</taxon>
        <taxon>Candidatus Iainarchaeia</taxon>
        <taxon>Candidatus Iainarchaeales</taxon>
        <taxon>Candidatus Iainarchaeaceae</taxon>
        <taxon>Candidatus Iainarchaeum</taxon>
    </lineage>
</organism>
<dbReference type="EMBL" id="DUFJ01000049">
    <property type="protein sequence ID" value="HIH32984.1"/>
    <property type="molecule type" value="Genomic_DNA"/>
</dbReference>